<sequence length="2406" mass="246566">MGKLYSHAGKHDNEKLSAQRLGTRTISHLFFAVIGVVAMMIGGFVPAGVATAADASQDFLTVSKTVDGAKEKDLEPGQSFTYQLQLNCSEQNCVNATVTDALPAALQGFTITGVEMTPQSIGGVASWTEGGSSVSQPKTVGADTSVTVAMNQAFSGGKGLAVGTTFHVNITLQVPNDFSPDNANNGKTISNTATSKADNSSQASDSADIKVTATQNLAASISKAWTPATNTFEEGAASAITLKSTNTSNATVDTLTVQEPQTAADNAAQLDANNPFRIVDFTDFGTATMPAGATGVKVDAYVLKEGVWQWVSGATGTSYALPDGVAASAVGGLRFTYTGAMAPGAADAVTLNVAQRGNDRNTGSDLSSASQTIKNVAQAQTAKADDKSPVATANANYTVNPANISTSATKSITPNRVSAGETSTSTIKAANTGSAVKTMTVSDTSGFFDANTTFTTFTAGIAYPSGATSGVVVYHLLAGGTQTVPFNDGDTPAAPSAAISGFDITFSAPGNTIAPNANTSISFGVQTSEAVIADGSTQATLKNTATSKVTAANGVSATKESDANLAVVKPGITVTVDKTVKPADNVQPGQSAVAAFKTQSTATSDYVKTKQIVVEDSWGSAKSATGFWNAFNLSTIQPTQVPANASLTVMVQKSDGSWITLDTAAAKSTSFVYQLNAADLADKLPDGVTVDSLTGIRFTFDAVNGSNFPTATAVMPYVGFVARSQLRDGSGVTDPTDGDTASSPQSSTKYTNNVDVDANDGGKLSATDTDSAQTGVISYPGGTGTGPATKASKAWDRDSVSAQTEDTATSHLGWRVNEGLSQVQLSDPQSGADTPESTVFNAFNLKSISPVSVSAETYSNGWYLKYDTVQSVELYVNGAWQTVSAPDGAWQDNGGSFKGHTLTAAEQANATGVRITVVPNDAARTAALNSAADPYAPAPGSGVAESSGNRNFDLVWQLRDKTRSTGAFITENTILNGGKGVVDNTLLVEGTVAATGATVKDGSNDTINIVNQLPSVRVSKTADHSNVVVPVTSSVGASDYPTNAYTLTAWNSSVSPASYLRVTDPTVCDDTHLGGCATENTAAAAVANPFVSNADVQSGQLDTDPGTPNPFNRQDITNIAISAPASDNIDATASVVWLLKYAAGNDGVGTYSYVKSNITAVNAMTAEDLKDVVGVSVTFQSTNPGTDGGTILQDNPAHDNAVKVKISTIVRTTLRTTGAVFDPSTATTQSSKNRVYAQSYDPVTATADSKAGDVDSASVNYAEGSLDVATSKTITPGLITNVNPKAEQTVTLGANSGASTVAPTTVTLSDEADGNEGSANFWTSFDLTALKSITFPAGADNVVISAYGPFGSSGALAWKDGSAQTKQSDASAYVLPVDSSQYSDIQGLKFTFTKTDGTLFSISSPSWNAGAVFTAVLRDTLRGGTDKVTFPGSATNKVTAQSHSGAVSSKVATTTADATWNSGTAVLDIDKLANDGVRSASTGSMVPWDITIKNAGTGYLDLVDVVDTLPAALAYTGQGSAADPAKAVQFTAGTMSDGSAGLLTAAPTVDSSAAGKLTFTWPEGQARMKPGETAVIRVWLELQPGPQAGDKVTNTVTVHTKQTLDGVGDAREGNGAGAISRDGTDGAKTSDYISPTSGENLVVSKGVIGSLPGAVNTTDQTQACATTLSGADGKSYYRTPCAANSTVNGTDQWILHLVNAGTTNIKSAQFFEQLPVNGDQYLVAGDSRGSAYHPQMLDDLKVWGAPSGTTQKIEVTTDANACAGTWSTVASAGTACGANTWTVANASTDWSKVTGLRVSLDFTTSTVGSLTPGTATDVTYSSKNQAKSSSDASGASVDAPATDEFAWNQFGMLYTGASGSKTIAPNRVGVHLRTGSLEVVKKVSGKAAEQYAADSIDATVTCTIPSGDDSDPTAVTFKGADSLKITLKKQEDGSYQSQRVSGIPVGATCKVAEDGETGSYGETTRLNSPTTVSIEAADDYALTTNTMNTSVQESGDATNTVSEGQVATMTNDYQYSGLSVTKKIDSLVDKGELGPFDFTLTCRTTGDKTVSFGQADSVAFTLKAGETWSAPENTIPANSICMLEESDPADAESTAFTGENVLQTGDTTARITVASDPATVVSSVVTNHYDGGTLTVTKKVDGAGAAKYGTGEFTFHASCTYAGKTGDQQLLDESFTLAAGGSKVFGVYPSGTQCTVKETKSAGASTSALDPEGGVVTIAKQETQGVPSNVTVTATNTYDVGSITIVKKRTGAGAETRGKGPFEAQVICTYLSDGEQAKITLPNGGKVTLSQANGYRATVDDLLLGAQCKIAETKDGGADSTSMDPADGTLVVSDQTSKNVVTITNVFNAKPTQAGGDDGNILSKTGAAVTWLVVAAAFCLAVGAGIMITLKMRRGHDDEDGAAHQA</sequence>
<keyword evidence="2" id="KW-1133">Transmembrane helix</keyword>
<feature type="compositionally biased region" description="Polar residues" evidence="1">
    <location>
        <begin position="766"/>
        <end position="776"/>
    </location>
</feature>
<feature type="region of interest" description="Disordered" evidence="1">
    <location>
        <begin position="175"/>
        <end position="206"/>
    </location>
</feature>
<feature type="region of interest" description="Disordered" evidence="1">
    <location>
        <begin position="1813"/>
        <end position="1838"/>
    </location>
</feature>
<reference evidence="4 5" key="1">
    <citation type="submission" date="2014-03" db="EMBL/GenBank/DDBJ databases">
        <title>Genomics of Bifidobacteria.</title>
        <authorList>
            <person name="Ventura M."/>
            <person name="Milani C."/>
            <person name="Lugli G.A."/>
        </authorList>
    </citation>
    <scope>NUCLEOTIDE SEQUENCE [LARGE SCALE GENOMIC DNA]</scope>
    <source>
        <strain evidence="4 5">LMG 21775</strain>
    </source>
</reference>
<dbReference type="InterPro" id="IPR046022">
    <property type="entry name" value="DUF5979"/>
</dbReference>
<keyword evidence="5" id="KW-1185">Reference proteome</keyword>
<proteinExistence type="predicted"/>
<feature type="transmembrane region" description="Helical" evidence="2">
    <location>
        <begin position="29"/>
        <end position="49"/>
    </location>
</feature>
<feature type="compositionally biased region" description="Polar residues" evidence="1">
    <location>
        <begin position="1813"/>
        <end position="1825"/>
    </location>
</feature>
<organism evidence="4 5">
    <name type="scientific">Bifidobacterium psychraerophilum</name>
    <dbReference type="NCBI Taxonomy" id="218140"/>
    <lineage>
        <taxon>Bacteria</taxon>
        <taxon>Bacillati</taxon>
        <taxon>Actinomycetota</taxon>
        <taxon>Actinomycetes</taxon>
        <taxon>Bifidobacteriales</taxon>
        <taxon>Bifidobacteriaceae</taxon>
        <taxon>Bifidobacterium</taxon>
    </lineage>
</organism>
<feature type="domain" description="DUF5979" evidence="3">
    <location>
        <begin position="2018"/>
        <end position="2130"/>
    </location>
</feature>
<keyword evidence="2" id="KW-0472">Membrane</keyword>
<feature type="domain" description="DUF5979" evidence="3">
    <location>
        <begin position="2244"/>
        <end position="2347"/>
    </location>
</feature>
<evidence type="ECO:0000313" key="4">
    <source>
        <dbReference type="EMBL" id="KFI82909.1"/>
    </source>
</evidence>
<comment type="caution">
    <text evidence="4">The sequence shown here is derived from an EMBL/GenBank/DDBJ whole genome shotgun (WGS) entry which is preliminary data.</text>
</comment>
<evidence type="ECO:0000313" key="5">
    <source>
        <dbReference type="Proteomes" id="UP000029050"/>
    </source>
</evidence>
<feature type="compositionally biased region" description="Polar residues" evidence="1">
    <location>
        <begin position="739"/>
        <end position="754"/>
    </location>
</feature>
<dbReference type="EMBL" id="JGZI01000008">
    <property type="protein sequence ID" value="KFI82909.1"/>
    <property type="molecule type" value="Genomic_DNA"/>
</dbReference>
<name>A0A087CI09_9BIFI</name>
<feature type="region of interest" description="Disordered" evidence="1">
    <location>
        <begin position="1606"/>
        <end position="1633"/>
    </location>
</feature>
<dbReference type="Proteomes" id="UP000029050">
    <property type="component" value="Unassembled WGS sequence"/>
</dbReference>
<keyword evidence="2" id="KW-0812">Transmembrane</keyword>
<feature type="region of interest" description="Disordered" evidence="1">
    <location>
        <begin position="728"/>
        <end position="808"/>
    </location>
</feature>
<dbReference type="Gene3D" id="2.60.40.1140">
    <property type="entry name" value="Collagen-binding surface protein Cna, B-type domain"/>
    <property type="match status" value="1"/>
</dbReference>
<dbReference type="eggNOG" id="ENOG502ZA7C">
    <property type="taxonomic scope" value="Bacteria"/>
</dbReference>
<feature type="compositionally biased region" description="Low complexity" evidence="1">
    <location>
        <begin position="1826"/>
        <end position="1838"/>
    </location>
</feature>
<feature type="domain" description="DUF5979" evidence="3">
    <location>
        <begin position="1877"/>
        <end position="1987"/>
    </location>
</feature>
<protein>
    <recommendedName>
        <fullName evidence="3">DUF5979 domain-containing protein</fullName>
    </recommendedName>
</protein>
<feature type="transmembrane region" description="Helical" evidence="2">
    <location>
        <begin position="2368"/>
        <end position="2390"/>
    </location>
</feature>
<accession>A0A087CI09</accession>
<evidence type="ECO:0000256" key="2">
    <source>
        <dbReference type="SAM" id="Phobius"/>
    </source>
</evidence>
<feature type="compositionally biased region" description="Low complexity" evidence="1">
    <location>
        <begin position="195"/>
        <end position="206"/>
    </location>
</feature>
<gene>
    <name evidence="4" type="ORF">BPSY_0699</name>
</gene>
<evidence type="ECO:0000259" key="3">
    <source>
        <dbReference type="Pfam" id="PF19407"/>
    </source>
</evidence>
<feature type="compositionally biased region" description="Polar residues" evidence="1">
    <location>
        <begin position="175"/>
        <end position="194"/>
    </location>
</feature>
<evidence type="ECO:0000256" key="1">
    <source>
        <dbReference type="SAM" id="MobiDB-lite"/>
    </source>
</evidence>
<feature type="domain" description="DUF5979" evidence="3">
    <location>
        <begin position="2134"/>
        <end position="2239"/>
    </location>
</feature>
<dbReference type="Pfam" id="PF19407">
    <property type="entry name" value="DUF5979"/>
    <property type="match status" value="4"/>
</dbReference>
<dbReference type="STRING" id="218140.BPSY_0699"/>